<dbReference type="eggNOG" id="COG2091">
    <property type="taxonomic scope" value="Bacteria"/>
</dbReference>
<dbReference type="Pfam" id="PF01648">
    <property type="entry name" value="ACPS"/>
    <property type="match status" value="1"/>
</dbReference>
<evidence type="ECO:0000313" key="4">
    <source>
        <dbReference type="EMBL" id="ADO69383.1"/>
    </source>
</evidence>
<gene>
    <name evidence="4" type="ordered locus">STAUR_1579</name>
</gene>
<dbReference type="SUPFAM" id="SSF56214">
    <property type="entry name" value="4'-phosphopantetheinyl transferase"/>
    <property type="match status" value="2"/>
</dbReference>
<keyword evidence="5" id="KW-1185">Reference proteome</keyword>
<dbReference type="PANTHER" id="PTHR12215:SF10">
    <property type="entry name" value="L-AMINOADIPATE-SEMIALDEHYDE DEHYDROGENASE-PHOSPHOPANTETHEINYL TRANSFERASE"/>
    <property type="match status" value="1"/>
</dbReference>
<dbReference type="GO" id="GO:0000287">
    <property type="term" value="F:magnesium ion binding"/>
    <property type="evidence" value="ECO:0007669"/>
    <property type="project" value="InterPro"/>
</dbReference>
<dbReference type="GO" id="GO:0019878">
    <property type="term" value="P:lysine biosynthetic process via aminoadipic acid"/>
    <property type="evidence" value="ECO:0007669"/>
    <property type="project" value="TreeGrafter"/>
</dbReference>
<proteinExistence type="inferred from homology"/>
<dbReference type="PANTHER" id="PTHR12215">
    <property type="entry name" value="PHOSPHOPANTETHEINE TRANSFERASE"/>
    <property type="match status" value="1"/>
</dbReference>
<dbReference type="InterPro" id="IPR008278">
    <property type="entry name" value="4-PPantetheinyl_Trfase_dom"/>
</dbReference>
<evidence type="ECO:0000259" key="3">
    <source>
        <dbReference type="Pfam" id="PF01648"/>
    </source>
</evidence>
<organism evidence="4 5">
    <name type="scientific">Stigmatella aurantiaca (strain DW4/3-1)</name>
    <dbReference type="NCBI Taxonomy" id="378806"/>
    <lineage>
        <taxon>Bacteria</taxon>
        <taxon>Pseudomonadati</taxon>
        <taxon>Myxococcota</taxon>
        <taxon>Myxococcia</taxon>
        <taxon>Myxococcales</taxon>
        <taxon>Cystobacterineae</taxon>
        <taxon>Archangiaceae</taxon>
        <taxon>Stigmatella</taxon>
    </lineage>
</organism>
<dbReference type="InterPro" id="IPR050559">
    <property type="entry name" value="P-Pant_transferase_sf"/>
</dbReference>
<keyword evidence="2" id="KW-0808">Transferase</keyword>
<dbReference type="Proteomes" id="UP000001351">
    <property type="component" value="Chromosome"/>
</dbReference>
<sequence>MFLAGGQRVTVVAVPLASVREAWEASPRGTISEVLTQAEVAVSGMHHIFERRVSHLAGRIAAKFALVHALRARGYPLEARNIGITQRMAGPEEGRPVVQLPAGVPACDLSITHSHALAVAIVAERGRVGADLERVSPRSAALLDEAFTEAEQDWLSRCELLQGRTPDERWNLGWCIKEALVKCTGHGLRASLQQVTFSGWTEQGPIAAPLPWLTDAPGALARRITLHSDGAGSGAVTGLLALGRGYAFAALHHLDEGRAPEFVT</sequence>
<feature type="domain" description="4'-phosphopantetheinyl transferase" evidence="3">
    <location>
        <begin position="127"/>
        <end position="212"/>
    </location>
</feature>
<dbReference type="GO" id="GO:0008897">
    <property type="term" value="F:holo-[acyl-carrier-protein] synthase activity"/>
    <property type="evidence" value="ECO:0007669"/>
    <property type="project" value="InterPro"/>
</dbReference>
<dbReference type="EMBL" id="CP002271">
    <property type="protein sequence ID" value="ADO69383.1"/>
    <property type="molecule type" value="Genomic_DNA"/>
</dbReference>
<dbReference type="HOGENOM" id="CLU_1053411_0_0_7"/>
<reference evidence="4 5" key="1">
    <citation type="journal article" date="2011" name="Mol. Biol. Evol.">
        <title>Comparative genomic analysis of fruiting body formation in Myxococcales.</title>
        <authorList>
            <person name="Huntley S."/>
            <person name="Hamann N."/>
            <person name="Wegener-Feldbrugge S."/>
            <person name="Treuner-Lange A."/>
            <person name="Kube M."/>
            <person name="Reinhardt R."/>
            <person name="Klages S."/>
            <person name="Muller R."/>
            <person name="Ronning C.M."/>
            <person name="Nierman W.C."/>
            <person name="Sogaard-Andersen L."/>
        </authorList>
    </citation>
    <scope>NUCLEOTIDE SEQUENCE [LARGE SCALE GENOMIC DNA]</scope>
    <source>
        <strain evidence="4 5">DW4/3-1</strain>
    </source>
</reference>
<dbReference type="Gene3D" id="3.90.470.20">
    <property type="entry name" value="4'-phosphopantetheinyl transferase domain"/>
    <property type="match status" value="2"/>
</dbReference>
<name>E3FNV9_STIAD</name>
<evidence type="ECO:0000256" key="2">
    <source>
        <dbReference type="ARBA" id="ARBA00022679"/>
    </source>
</evidence>
<comment type="similarity">
    <text evidence="1">Belongs to the P-Pant transferase superfamily. Gsp/Sfp/HetI/AcpT family.</text>
</comment>
<evidence type="ECO:0000256" key="1">
    <source>
        <dbReference type="ARBA" id="ARBA00010990"/>
    </source>
</evidence>
<evidence type="ECO:0000313" key="5">
    <source>
        <dbReference type="Proteomes" id="UP000001351"/>
    </source>
</evidence>
<dbReference type="InterPro" id="IPR037143">
    <property type="entry name" value="4-PPantetheinyl_Trfase_dom_sf"/>
</dbReference>
<protein>
    <submittedName>
        <fullName evidence="4">HetI protein</fullName>
    </submittedName>
</protein>
<dbReference type="AlphaFoldDB" id="E3FNV9"/>
<accession>E3FNV9</accession>
<dbReference type="OrthoDB" id="9808281at2"/>
<dbReference type="KEGG" id="sur:STAUR_1579"/>
<dbReference type="GO" id="GO:0005829">
    <property type="term" value="C:cytosol"/>
    <property type="evidence" value="ECO:0007669"/>
    <property type="project" value="TreeGrafter"/>
</dbReference>
<dbReference type="STRING" id="378806.STAUR_1579"/>
<dbReference type="RefSeq" id="WP_013374763.1">
    <property type="nucleotide sequence ID" value="NC_014623.1"/>
</dbReference>